<sequence>MTYTQPMYEPPQPPRPRRSNGPLLAVVIVLAVLLCGGSGVAGVLLVNQNNAPDDPVSTPTGYADRPAKEPTNEPPSKEPDGDGGREVVYEVTGEGPATIVYVKQDGRTVVQESDVELPWRLELTLDDSAALATVTATRGLRSNGAVNCRLTIGGKEVAKKSASGTFATATCTKLVLPG</sequence>
<comment type="caution">
    <text evidence="9">The sequence shown here is derived from an EMBL/GenBank/DDBJ whole genome shotgun (WGS) entry which is preliminary data.</text>
</comment>
<keyword evidence="10" id="KW-1185">Reference proteome</keyword>
<dbReference type="InterPro" id="IPR038468">
    <property type="entry name" value="MmpS_C"/>
</dbReference>
<keyword evidence="6 8" id="KW-0472">Membrane</keyword>
<evidence type="ECO:0000313" key="9">
    <source>
        <dbReference type="EMBL" id="GLH97944.1"/>
    </source>
</evidence>
<name>A0ABQ5QU75_9ACTN</name>
<evidence type="ECO:0000256" key="1">
    <source>
        <dbReference type="ARBA" id="ARBA00004236"/>
    </source>
</evidence>
<evidence type="ECO:0000256" key="4">
    <source>
        <dbReference type="ARBA" id="ARBA00022692"/>
    </source>
</evidence>
<evidence type="ECO:0000256" key="2">
    <source>
        <dbReference type="ARBA" id="ARBA00007531"/>
    </source>
</evidence>
<keyword evidence="5 8" id="KW-1133">Transmembrane helix</keyword>
<organism evidence="9 10">
    <name type="scientific">Phytohabitans aurantiacus</name>
    <dbReference type="NCBI Taxonomy" id="3016789"/>
    <lineage>
        <taxon>Bacteria</taxon>
        <taxon>Bacillati</taxon>
        <taxon>Actinomycetota</taxon>
        <taxon>Actinomycetes</taxon>
        <taxon>Micromonosporales</taxon>
        <taxon>Micromonosporaceae</taxon>
    </lineage>
</organism>
<keyword evidence="4 8" id="KW-0812">Transmembrane</keyword>
<evidence type="ECO:0000256" key="8">
    <source>
        <dbReference type="SAM" id="Phobius"/>
    </source>
</evidence>
<evidence type="ECO:0000256" key="6">
    <source>
        <dbReference type="ARBA" id="ARBA00023136"/>
    </source>
</evidence>
<evidence type="ECO:0000256" key="3">
    <source>
        <dbReference type="ARBA" id="ARBA00022475"/>
    </source>
</evidence>
<feature type="region of interest" description="Disordered" evidence="7">
    <location>
        <begin position="48"/>
        <end position="87"/>
    </location>
</feature>
<dbReference type="Gene3D" id="2.60.40.2880">
    <property type="entry name" value="MmpS1-5, C-terminal soluble domain"/>
    <property type="match status" value="1"/>
</dbReference>
<comment type="similarity">
    <text evidence="2">Belongs to the MmpS family.</text>
</comment>
<accession>A0ABQ5QU75</accession>
<dbReference type="RefSeq" id="WP_281896330.1">
    <property type="nucleotide sequence ID" value="NZ_BSDI01000013.1"/>
</dbReference>
<feature type="compositionally biased region" description="Basic and acidic residues" evidence="7">
    <location>
        <begin position="65"/>
        <end position="87"/>
    </location>
</feature>
<feature type="region of interest" description="Disordered" evidence="7">
    <location>
        <begin position="1"/>
        <end position="20"/>
    </location>
</feature>
<protein>
    <recommendedName>
        <fullName evidence="11">MmpS family membrane protein</fullName>
    </recommendedName>
</protein>
<dbReference type="Proteomes" id="UP001144280">
    <property type="component" value="Unassembled WGS sequence"/>
</dbReference>
<evidence type="ECO:0000256" key="5">
    <source>
        <dbReference type="ARBA" id="ARBA00022989"/>
    </source>
</evidence>
<proteinExistence type="inferred from homology"/>
<evidence type="ECO:0000313" key="10">
    <source>
        <dbReference type="Proteomes" id="UP001144280"/>
    </source>
</evidence>
<keyword evidence="3" id="KW-1003">Cell membrane</keyword>
<dbReference type="Pfam" id="PF05423">
    <property type="entry name" value="Mycobact_memb"/>
    <property type="match status" value="1"/>
</dbReference>
<feature type="transmembrane region" description="Helical" evidence="8">
    <location>
        <begin position="21"/>
        <end position="46"/>
    </location>
</feature>
<evidence type="ECO:0008006" key="11">
    <source>
        <dbReference type="Google" id="ProtNLM"/>
    </source>
</evidence>
<comment type="subcellular location">
    <subcellularLocation>
        <location evidence="1">Cell membrane</location>
    </subcellularLocation>
</comment>
<dbReference type="InterPro" id="IPR008693">
    <property type="entry name" value="MmpS"/>
</dbReference>
<gene>
    <name evidence="9" type="ORF">Pa4123_32190</name>
</gene>
<evidence type="ECO:0000256" key="7">
    <source>
        <dbReference type="SAM" id="MobiDB-lite"/>
    </source>
</evidence>
<dbReference type="EMBL" id="BSDI01000013">
    <property type="protein sequence ID" value="GLH97944.1"/>
    <property type="molecule type" value="Genomic_DNA"/>
</dbReference>
<reference evidence="9" key="1">
    <citation type="submission" date="2022-12" db="EMBL/GenBank/DDBJ databases">
        <title>New Phytohabitans aurantiacus sp. RD004123 nov., an actinomycete isolated from soil.</title>
        <authorList>
            <person name="Triningsih D.W."/>
            <person name="Harunari E."/>
            <person name="Igarashi Y."/>
        </authorList>
    </citation>
    <scope>NUCLEOTIDE SEQUENCE</scope>
    <source>
        <strain evidence="9">RD004123</strain>
    </source>
</reference>